<sequence>MDPPHRVIIMPVVSCHRHSSRTAGASHPAHHLYRGARRHRYIRNRSRFESLTIICSSSGRDVSATTIHEGGTDCWSARTLSVLPQATERDDMDFITVLATSTKGVTWMLSCTSGVEAACSRLPIVDSRTLWCPILLASSLRPHLSFTPPLRFTLPSLGHGPPRARSTRKSRVDYHSTLEIYHWRVAKLRWGWEMVEGENRCPVERTLLLSTRTRTPRQYEEQTPVAPPIIDARRPPPTPISRDPTSTPEASHHLLSRPRRYRARSAK</sequence>
<dbReference type="Proteomes" id="UP001215598">
    <property type="component" value="Unassembled WGS sequence"/>
</dbReference>
<evidence type="ECO:0000313" key="2">
    <source>
        <dbReference type="EMBL" id="KAJ7770090.1"/>
    </source>
</evidence>
<dbReference type="AlphaFoldDB" id="A0AAD7JR82"/>
<gene>
    <name evidence="2" type="ORF">B0H16DRAFT_1715709</name>
</gene>
<dbReference type="EMBL" id="JARKIB010000017">
    <property type="protein sequence ID" value="KAJ7770090.1"/>
    <property type="molecule type" value="Genomic_DNA"/>
</dbReference>
<accession>A0AAD7JR82</accession>
<evidence type="ECO:0000256" key="1">
    <source>
        <dbReference type="SAM" id="MobiDB-lite"/>
    </source>
</evidence>
<keyword evidence="3" id="KW-1185">Reference proteome</keyword>
<reference evidence="2" key="1">
    <citation type="submission" date="2023-03" db="EMBL/GenBank/DDBJ databases">
        <title>Massive genome expansion in bonnet fungi (Mycena s.s.) driven by repeated elements and novel gene families across ecological guilds.</title>
        <authorList>
            <consortium name="Lawrence Berkeley National Laboratory"/>
            <person name="Harder C.B."/>
            <person name="Miyauchi S."/>
            <person name="Viragh M."/>
            <person name="Kuo A."/>
            <person name="Thoen E."/>
            <person name="Andreopoulos B."/>
            <person name="Lu D."/>
            <person name="Skrede I."/>
            <person name="Drula E."/>
            <person name="Henrissat B."/>
            <person name="Morin E."/>
            <person name="Kohler A."/>
            <person name="Barry K."/>
            <person name="LaButti K."/>
            <person name="Morin E."/>
            <person name="Salamov A."/>
            <person name="Lipzen A."/>
            <person name="Mereny Z."/>
            <person name="Hegedus B."/>
            <person name="Baldrian P."/>
            <person name="Stursova M."/>
            <person name="Weitz H."/>
            <person name="Taylor A."/>
            <person name="Grigoriev I.V."/>
            <person name="Nagy L.G."/>
            <person name="Martin F."/>
            <person name="Kauserud H."/>
        </authorList>
    </citation>
    <scope>NUCLEOTIDE SEQUENCE</scope>
    <source>
        <strain evidence="2">CBHHK182m</strain>
    </source>
</reference>
<organism evidence="2 3">
    <name type="scientific">Mycena metata</name>
    <dbReference type="NCBI Taxonomy" id="1033252"/>
    <lineage>
        <taxon>Eukaryota</taxon>
        <taxon>Fungi</taxon>
        <taxon>Dikarya</taxon>
        <taxon>Basidiomycota</taxon>
        <taxon>Agaricomycotina</taxon>
        <taxon>Agaricomycetes</taxon>
        <taxon>Agaricomycetidae</taxon>
        <taxon>Agaricales</taxon>
        <taxon>Marasmiineae</taxon>
        <taxon>Mycenaceae</taxon>
        <taxon>Mycena</taxon>
    </lineage>
</organism>
<protein>
    <submittedName>
        <fullName evidence="2">Uncharacterized protein</fullName>
    </submittedName>
</protein>
<feature type="compositionally biased region" description="Basic residues" evidence="1">
    <location>
        <begin position="254"/>
        <end position="267"/>
    </location>
</feature>
<evidence type="ECO:0000313" key="3">
    <source>
        <dbReference type="Proteomes" id="UP001215598"/>
    </source>
</evidence>
<comment type="caution">
    <text evidence="2">The sequence shown here is derived from an EMBL/GenBank/DDBJ whole genome shotgun (WGS) entry which is preliminary data.</text>
</comment>
<name>A0AAD7JR82_9AGAR</name>
<feature type="region of interest" description="Disordered" evidence="1">
    <location>
        <begin position="214"/>
        <end position="267"/>
    </location>
</feature>
<proteinExistence type="predicted"/>